<evidence type="ECO:0000256" key="6">
    <source>
        <dbReference type="SAM" id="Phobius"/>
    </source>
</evidence>
<evidence type="ECO:0000313" key="9">
    <source>
        <dbReference type="Proteomes" id="UP000031192"/>
    </source>
</evidence>
<evidence type="ECO:0000256" key="2">
    <source>
        <dbReference type="ARBA" id="ARBA00022692"/>
    </source>
</evidence>
<feature type="region of interest" description="Disordered" evidence="5">
    <location>
        <begin position="148"/>
        <end position="418"/>
    </location>
</feature>
<feature type="transmembrane region" description="Helical" evidence="6">
    <location>
        <begin position="569"/>
        <end position="589"/>
    </location>
</feature>
<evidence type="ECO:0000256" key="4">
    <source>
        <dbReference type="ARBA" id="ARBA00023136"/>
    </source>
</evidence>
<dbReference type="GO" id="GO:0043495">
    <property type="term" value="F:protein-membrane adaptor activity"/>
    <property type="evidence" value="ECO:0007669"/>
    <property type="project" value="TreeGrafter"/>
</dbReference>
<keyword evidence="2 6" id="KW-0812">Transmembrane</keyword>
<feature type="region of interest" description="Disordered" evidence="5">
    <location>
        <begin position="1"/>
        <end position="136"/>
    </location>
</feature>
<protein>
    <submittedName>
        <fullName evidence="8">Spindle pole body-associated protein sad1</fullName>
    </submittedName>
</protein>
<organism evidence="8 9">
    <name type="scientific">Metarhizium guizhouense (strain ARSEF 977)</name>
    <dbReference type="NCBI Taxonomy" id="1276136"/>
    <lineage>
        <taxon>Eukaryota</taxon>
        <taxon>Fungi</taxon>
        <taxon>Dikarya</taxon>
        <taxon>Ascomycota</taxon>
        <taxon>Pezizomycotina</taxon>
        <taxon>Sordariomycetes</taxon>
        <taxon>Hypocreomycetidae</taxon>
        <taxon>Hypocreales</taxon>
        <taxon>Clavicipitaceae</taxon>
        <taxon>Metarhizium</taxon>
    </lineage>
</organism>
<feature type="compositionally biased region" description="Basic residues" evidence="5">
    <location>
        <begin position="1"/>
        <end position="11"/>
    </location>
</feature>
<dbReference type="InterPro" id="IPR045119">
    <property type="entry name" value="SUN1-5"/>
</dbReference>
<comment type="subcellular location">
    <subcellularLocation>
        <location evidence="1">Membrane</location>
    </subcellularLocation>
</comment>
<keyword evidence="4 6" id="KW-0472">Membrane</keyword>
<feature type="compositionally biased region" description="Basic and acidic residues" evidence="5">
    <location>
        <begin position="395"/>
        <end position="407"/>
    </location>
</feature>
<sequence>MPPRPVRRRPTRFSVREPETPSNANPLTFQKPNLPPLQGTPSSRRQYSYGAEVEPMPSRPGHGLSRSQARDIGSAVRNVLTAPGVNDEDEDHDEDEREQTRKPQKPKHAQPEPDELAGGQLSRPPHLPSYLSGPSNTALATRSLLSLRNARPDGSDGDDARSFGIESEFYGDATISSTPRALPPQRPELRDELSGDSVSANETPPRSTMNKPPAIIGENEEVDLVRQPQNAYKGPAKSTVGPSPLRAPPRRPPQQSARQPRFEQQEEEEEEEEEEAEEEEEEEEEHEDEEEENELDTNATDKEREGSEEDGLIRRQEPRPILQTNTPVPGRSQPAPRENVQRTRIGGPSPAPPHPRPIPRLLPPNTTRGTLGPTESTRPDKMRRTQLFTGAPLEPRQRSNREHRGPNFEENSSEDGRWLDRATATTTSLFAQAKFLVNSSPFSLGRRYPTDESERDAAIQRDITEAEAEVARERLREEEEAAYQRSYQRWLWLKSFVPFIGREQTHTELDGAAARANNRWSTFALLRFLNPMTYVRAIGWLIHAVLDWIMELVYFIIPAGVWDQLSSVFGFLPHILAGALAFVAAFALATQLAGSTDSSWAPNAIEATLRTFDDLRYRISDLIPTVTWPKRDRWVDLDDLWEDDDSSRDKLQHFLNRMEEEFLTLKRSGKIHDASLKKLENILPSIVHMELKDGRPVISEEFWHALRDLIHGDGGFLAFDKVGNEYVVSSDRQWSAITSRLLRDPAFTTKLNLTALGLEDRLSRKMATFWDKWVKDNDDKIAHLLGTAVDQIKSAGSQREFEDRLNKIVSEQLSQREEKEGQNGKFVSREEFLRHLRNEIASLSSQLRAELDDLRPQMERLVQQTVDLATKDLTHSMSRADITALVNNLIGKALADVNLEAMALGKIHNHWDTELRNQVNYFAVGSGAKVDPRLTSATWDPRGAAIAPHQYKHGWRGSEAFPPIAALEPWQEEGDCWCAARSVNHRGNPHGATLSVQLQHSIIPQHIVVEHILPGATTQPGARPKSIEVWAEILDPEARERILDFGSVYLPDDKNDWNYTPPDFPVQFAKIAQFVYEGTELHEGVHVHRLNSELLALGAHTDRVIVRAVSNHGAENHTCFYRVRLYGFNVELDRDEGGNSYY</sequence>
<comment type="caution">
    <text evidence="8">The sequence shown here is derived from an EMBL/GenBank/DDBJ whole genome shotgun (WGS) entry which is preliminary data.</text>
</comment>
<evidence type="ECO:0000259" key="7">
    <source>
        <dbReference type="PROSITE" id="PS51469"/>
    </source>
</evidence>
<keyword evidence="9" id="KW-1185">Reference proteome</keyword>
<dbReference type="PANTHER" id="PTHR12911:SF8">
    <property type="entry name" value="KLAROID PROTEIN-RELATED"/>
    <property type="match status" value="1"/>
</dbReference>
<feature type="compositionally biased region" description="Polar residues" evidence="5">
    <location>
        <begin position="196"/>
        <end position="210"/>
    </location>
</feature>
<evidence type="ECO:0000256" key="3">
    <source>
        <dbReference type="ARBA" id="ARBA00022989"/>
    </source>
</evidence>
<keyword evidence="3 6" id="KW-1133">Transmembrane helix</keyword>
<feature type="compositionally biased region" description="Polar residues" evidence="5">
    <location>
        <begin position="20"/>
        <end position="31"/>
    </location>
</feature>
<evidence type="ECO:0000256" key="5">
    <source>
        <dbReference type="SAM" id="MobiDB-lite"/>
    </source>
</evidence>
<dbReference type="AlphaFoldDB" id="A0A0B4HEF5"/>
<dbReference type="EMBL" id="AZNH01000012">
    <property type="protein sequence ID" value="KID88241.1"/>
    <property type="molecule type" value="Genomic_DNA"/>
</dbReference>
<feature type="transmembrane region" description="Helical" evidence="6">
    <location>
        <begin position="537"/>
        <end position="557"/>
    </location>
</feature>
<dbReference type="PROSITE" id="PS51469">
    <property type="entry name" value="SUN"/>
    <property type="match status" value="1"/>
</dbReference>
<feature type="compositionally biased region" description="Polar residues" evidence="5">
    <location>
        <begin position="365"/>
        <end position="376"/>
    </location>
</feature>
<dbReference type="Gene3D" id="2.60.120.260">
    <property type="entry name" value="Galactose-binding domain-like"/>
    <property type="match status" value="1"/>
</dbReference>
<dbReference type="HOGENOM" id="CLU_279786_0_0_1"/>
<feature type="domain" description="SUN" evidence="7">
    <location>
        <begin position="927"/>
        <end position="1130"/>
    </location>
</feature>
<name>A0A0B4HEF5_METGA</name>
<dbReference type="InterPro" id="IPR012919">
    <property type="entry name" value="SUN_dom"/>
</dbReference>
<reference evidence="8 9" key="1">
    <citation type="journal article" date="2014" name="Proc. Natl. Acad. Sci. U.S.A.">
        <title>Trajectory and genomic determinants of fungal-pathogen speciation and host adaptation.</title>
        <authorList>
            <person name="Hu X."/>
            <person name="Xiao G."/>
            <person name="Zheng P."/>
            <person name="Shang Y."/>
            <person name="Su Y."/>
            <person name="Zhang X."/>
            <person name="Liu X."/>
            <person name="Zhan S."/>
            <person name="St Leger R.J."/>
            <person name="Wang C."/>
        </authorList>
    </citation>
    <scope>NUCLEOTIDE SEQUENCE [LARGE SCALE GENOMIC DNA]</scope>
    <source>
        <strain evidence="8 9">ARSEF 977</strain>
    </source>
</reference>
<feature type="compositionally biased region" description="Pro residues" evidence="5">
    <location>
        <begin position="349"/>
        <end position="362"/>
    </location>
</feature>
<gene>
    <name evidence="8" type="ORF">MGU_04651</name>
</gene>
<accession>A0A0B4HEF5</accession>
<evidence type="ECO:0000256" key="1">
    <source>
        <dbReference type="ARBA" id="ARBA00004370"/>
    </source>
</evidence>
<proteinExistence type="predicted"/>
<dbReference type="OrthoDB" id="342281at2759"/>
<dbReference type="PANTHER" id="PTHR12911">
    <property type="entry name" value="SAD1/UNC-84-LIKE PROTEIN-RELATED"/>
    <property type="match status" value="1"/>
</dbReference>
<dbReference type="Proteomes" id="UP000031192">
    <property type="component" value="Unassembled WGS sequence"/>
</dbReference>
<dbReference type="GO" id="GO:0034993">
    <property type="term" value="C:meiotic nuclear membrane microtubule tethering complex"/>
    <property type="evidence" value="ECO:0007669"/>
    <property type="project" value="TreeGrafter"/>
</dbReference>
<feature type="compositionally biased region" description="Acidic residues" evidence="5">
    <location>
        <begin position="86"/>
        <end position="97"/>
    </location>
</feature>
<feature type="compositionally biased region" description="Basic and acidic residues" evidence="5">
    <location>
        <begin position="150"/>
        <end position="161"/>
    </location>
</feature>
<feature type="compositionally biased region" description="Basic and acidic residues" evidence="5">
    <location>
        <begin position="299"/>
        <end position="318"/>
    </location>
</feature>
<feature type="compositionally biased region" description="Acidic residues" evidence="5">
    <location>
        <begin position="265"/>
        <end position="295"/>
    </location>
</feature>
<evidence type="ECO:0000313" key="8">
    <source>
        <dbReference type="EMBL" id="KID88241.1"/>
    </source>
</evidence>